<dbReference type="GO" id="GO:0140359">
    <property type="term" value="F:ABC-type transporter activity"/>
    <property type="evidence" value="ECO:0007669"/>
    <property type="project" value="InterPro"/>
</dbReference>
<dbReference type="PRINTS" id="PR01638">
    <property type="entry name" value="MHCCLASSI"/>
</dbReference>
<dbReference type="GO" id="GO:0005524">
    <property type="term" value="F:ATP binding"/>
    <property type="evidence" value="ECO:0007669"/>
    <property type="project" value="InterPro"/>
</dbReference>
<evidence type="ECO:0000313" key="16">
    <source>
        <dbReference type="Proteomes" id="UP000190648"/>
    </source>
</evidence>
<name>A0A1V4J5I1_PATFA</name>
<dbReference type="SUPFAM" id="SSF54452">
    <property type="entry name" value="MHC antigen-recognition domain"/>
    <property type="match status" value="1"/>
</dbReference>
<evidence type="ECO:0000256" key="5">
    <source>
        <dbReference type="ARBA" id="ARBA00022859"/>
    </source>
</evidence>
<evidence type="ECO:0000256" key="1">
    <source>
        <dbReference type="ARBA" id="ARBA00004479"/>
    </source>
</evidence>
<comment type="similarity">
    <text evidence="10">Belongs to the MHC class I family.</text>
</comment>
<dbReference type="Proteomes" id="UP000190648">
    <property type="component" value="Unassembled WGS sequence"/>
</dbReference>
<dbReference type="OrthoDB" id="8936120at2759"/>
<dbReference type="SUPFAM" id="SSF48726">
    <property type="entry name" value="Immunoglobulin"/>
    <property type="match status" value="1"/>
</dbReference>
<evidence type="ECO:0000259" key="14">
    <source>
        <dbReference type="PROSITE" id="PS50929"/>
    </source>
</evidence>
<keyword evidence="6 12" id="KW-1133">Transmembrane helix</keyword>
<evidence type="ECO:0000259" key="13">
    <source>
        <dbReference type="PROSITE" id="PS50835"/>
    </source>
</evidence>
<dbReference type="GO" id="GO:0002474">
    <property type="term" value="P:antigen processing and presentation of peptide antigen via MHC class I"/>
    <property type="evidence" value="ECO:0007669"/>
    <property type="project" value="UniProtKB-KW"/>
</dbReference>
<dbReference type="PANTHER" id="PTHR16675">
    <property type="entry name" value="MHC CLASS I-RELATED"/>
    <property type="match status" value="1"/>
</dbReference>
<evidence type="ECO:0000256" key="3">
    <source>
        <dbReference type="ARBA" id="ARBA00022692"/>
    </source>
</evidence>
<feature type="compositionally biased region" description="Polar residues" evidence="11">
    <location>
        <begin position="408"/>
        <end position="418"/>
    </location>
</feature>
<dbReference type="GO" id="GO:0042612">
    <property type="term" value="C:MHC class I protein complex"/>
    <property type="evidence" value="ECO:0007669"/>
    <property type="project" value="UniProtKB-KW"/>
</dbReference>
<dbReference type="InterPro" id="IPR037055">
    <property type="entry name" value="MHC_I-like_Ag-recog_sf"/>
</dbReference>
<dbReference type="InterPro" id="IPR050208">
    <property type="entry name" value="MHC_class-I_related"/>
</dbReference>
<dbReference type="GO" id="GO:0006955">
    <property type="term" value="P:immune response"/>
    <property type="evidence" value="ECO:0007669"/>
    <property type="project" value="TreeGrafter"/>
</dbReference>
<evidence type="ECO:0000256" key="9">
    <source>
        <dbReference type="ARBA" id="ARBA00023180"/>
    </source>
</evidence>
<dbReference type="AlphaFoldDB" id="A0A1V4J5I1"/>
<feature type="domain" description="ABC transmembrane type-1" evidence="14">
    <location>
        <begin position="1"/>
        <end position="55"/>
    </location>
</feature>
<dbReference type="Gene3D" id="1.20.1560.10">
    <property type="entry name" value="ABC transporter type 1, transmembrane domain"/>
    <property type="match status" value="1"/>
</dbReference>
<dbReference type="InterPro" id="IPR011527">
    <property type="entry name" value="ABC1_TM_dom"/>
</dbReference>
<dbReference type="InterPro" id="IPR013783">
    <property type="entry name" value="Ig-like_fold"/>
</dbReference>
<evidence type="ECO:0000256" key="8">
    <source>
        <dbReference type="ARBA" id="ARBA00023157"/>
    </source>
</evidence>
<feature type="region of interest" description="Disordered" evidence="11">
    <location>
        <begin position="394"/>
        <end position="418"/>
    </location>
</feature>
<evidence type="ECO:0000256" key="7">
    <source>
        <dbReference type="ARBA" id="ARBA00023136"/>
    </source>
</evidence>
<dbReference type="InterPro" id="IPR007110">
    <property type="entry name" value="Ig-like_dom"/>
</dbReference>
<sequence length="418" mass="46507">MFSALALKLGLLCYGARLVALGTITAGDLVTFLIYQMQFTEAVEVLLRYYPNLAKAVGSSQKIFEFLEQEEVTPVGTMAPHDLRGHLRLEDVWFSYPEHPEPVLKFTFVGYVDGNPIVRYGSDTGRVVPRADWMAANLDQEYWNGQTQTGLGNQQNSRMSLDNVRGYYNQSRGVHTLQVMQGCDLLEDGSTRGYFQSAYDGKDYIALDLDTMTFTAADVAAQNTKRKWEKDGIEAERQKHYLENTCIEWLRRYVSYGQAVLERKEPPTVRVSATEAHGFLTLHCHAFGFYPRPIDVSWLKDGEVREQDTEWGGIVPNSDGTYYTRASIEARPEDRDRYRCRVDHASLPEPQLFASEPESNLLTILLALAAALLVASAVGAGVAVWRCRSGKKQKGYGVAPCAEGGSDGSNSSAPVLSA</sequence>
<accession>A0A1V4J5I1</accession>
<dbReference type="GO" id="GO:0005615">
    <property type="term" value="C:extracellular space"/>
    <property type="evidence" value="ECO:0007669"/>
    <property type="project" value="TreeGrafter"/>
</dbReference>
<dbReference type="Pfam" id="PF07654">
    <property type="entry name" value="C1-set"/>
    <property type="match status" value="1"/>
</dbReference>
<evidence type="ECO:0000313" key="15">
    <source>
        <dbReference type="EMBL" id="OPJ67478.1"/>
    </source>
</evidence>
<comment type="caution">
    <text evidence="15">The sequence shown here is derived from an EMBL/GenBank/DDBJ whole genome shotgun (WGS) entry which is preliminary data.</text>
</comment>
<dbReference type="FunFam" id="2.60.40.10:FF:000204">
    <property type="entry name" value="Major histocompatibility complex, class I-related protein"/>
    <property type="match status" value="1"/>
</dbReference>
<comment type="subcellular location">
    <subcellularLocation>
        <location evidence="1">Membrane</location>
        <topology evidence="1">Single-pass type I membrane protein</topology>
    </subcellularLocation>
</comment>
<dbReference type="STRING" id="372326.A0A1V4J5I1"/>
<dbReference type="EMBL" id="LSYS01009020">
    <property type="protein sequence ID" value="OPJ67478.1"/>
    <property type="molecule type" value="Genomic_DNA"/>
</dbReference>
<protein>
    <submittedName>
        <fullName evidence="15">Class I histocompatibility antigen, F10 alpha chain</fullName>
    </submittedName>
</protein>
<dbReference type="SUPFAM" id="SSF90123">
    <property type="entry name" value="ABC transporter transmembrane region"/>
    <property type="match status" value="1"/>
</dbReference>
<keyword evidence="9" id="KW-0325">Glycoprotein</keyword>
<keyword evidence="4" id="KW-0732">Signal</keyword>
<dbReference type="Pfam" id="PF00129">
    <property type="entry name" value="MHC_I"/>
    <property type="match status" value="1"/>
</dbReference>
<keyword evidence="7 12" id="KW-0472">Membrane</keyword>
<keyword evidence="3 12" id="KW-0812">Transmembrane</keyword>
<dbReference type="PROSITE" id="PS00290">
    <property type="entry name" value="IG_MHC"/>
    <property type="match status" value="1"/>
</dbReference>
<dbReference type="InterPro" id="IPR011161">
    <property type="entry name" value="MHC_I-like_Ag-recog"/>
</dbReference>
<evidence type="ECO:0000256" key="12">
    <source>
        <dbReference type="SAM" id="Phobius"/>
    </source>
</evidence>
<keyword evidence="5" id="KW-0391">Immunity</keyword>
<dbReference type="FunFam" id="3.30.500.10:FF:000001">
    <property type="entry name" value="H-2 class I histocompatibility antigen, alpha chain"/>
    <property type="match status" value="1"/>
</dbReference>
<organism evidence="15 16">
    <name type="scientific">Patagioenas fasciata monilis</name>
    <dbReference type="NCBI Taxonomy" id="372326"/>
    <lineage>
        <taxon>Eukaryota</taxon>
        <taxon>Metazoa</taxon>
        <taxon>Chordata</taxon>
        <taxon>Craniata</taxon>
        <taxon>Vertebrata</taxon>
        <taxon>Euteleostomi</taxon>
        <taxon>Archelosauria</taxon>
        <taxon>Archosauria</taxon>
        <taxon>Dinosauria</taxon>
        <taxon>Saurischia</taxon>
        <taxon>Theropoda</taxon>
        <taxon>Coelurosauria</taxon>
        <taxon>Aves</taxon>
        <taxon>Neognathae</taxon>
        <taxon>Neoaves</taxon>
        <taxon>Columbimorphae</taxon>
        <taxon>Columbiformes</taxon>
        <taxon>Columbidae</taxon>
        <taxon>Patagioenas</taxon>
    </lineage>
</organism>
<proteinExistence type="inferred from homology"/>
<dbReference type="InterPro" id="IPR036179">
    <property type="entry name" value="Ig-like_dom_sf"/>
</dbReference>
<feature type="domain" description="Ig-like" evidence="13">
    <location>
        <begin position="266"/>
        <end position="346"/>
    </location>
</feature>
<dbReference type="InterPro" id="IPR011162">
    <property type="entry name" value="MHC_I/II-like_Ag-recog"/>
</dbReference>
<evidence type="ECO:0000256" key="11">
    <source>
        <dbReference type="SAM" id="MobiDB-lite"/>
    </source>
</evidence>
<gene>
    <name evidence="15" type="ORF">AV530_008608</name>
</gene>
<evidence type="ECO:0000256" key="4">
    <source>
        <dbReference type="ARBA" id="ARBA00022729"/>
    </source>
</evidence>
<keyword evidence="16" id="KW-1185">Reference proteome</keyword>
<dbReference type="PANTHER" id="PTHR16675:SF242">
    <property type="entry name" value="MAJOR HISTOCOMPATIBILITY COMPLEX CLASS I-RELATED GENE PROTEIN"/>
    <property type="match status" value="1"/>
</dbReference>
<dbReference type="Gene3D" id="2.60.40.10">
    <property type="entry name" value="Immunoglobulins"/>
    <property type="match status" value="1"/>
</dbReference>
<dbReference type="InterPro" id="IPR003006">
    <property type="entry name" value="Ig/MHC_CS"/>
</dbReference>
<dbReference type="PROSITE" id="PS50929">
    <property type="entry name" value="ABC_TM1F"/>
    <property type="match status" value="1"/>
</dbReference>
<dbReference type="GO" id="GO:0009897">
    <property type="term" value="C:external side of plasma membrane"/>
    <property type="evidence" value="ECO:0007669"/>
    <property type="project" value="TreeGrafter"/>
</dbReference>
<dbReference type="SMART" id="SM00407">
    <property type="entry name" value="IGc1"/>
    <property type="match status" value="1"/>
</dbReference>
<feature type="transmembrane region" description="Helical" evidence="12">
    <location>
        <begin position="361"/>
        <end position="385"/>
    </location>
</feature>
<reference evidence="15 16" key="1">
    <citation type="submission" date="2016-02" db="EMBL/GenBank/DDBJ databases">
        <title>Band-tailed pigeon sequencing and assembly.</title>
        <authorList>
            <person name="Soares A.E."/>
            <person name="Novak B.J."/>
            <person name="Rice E.S."/>
            <person name="O'Connell B."/>
            <person name="Chang D."/>
            <person name="Weber S."/>
            <person name="Shapiro B."/>
        </authorList>
    </citation>
    <scope>NUCLEOTIDE SEQUENCE [LARGE SCALE GENOMIC DNA]</scope>
    <source>
        <strain evidence="15">BTP2013</strain>
        <tissue evidence="15">Blood</tissue>
    </source>
</reference>
<dbReference type="PROSITE" id="PS50835">
    <property type="entry name" value="IG_LIKE"/>
    <property type="match status" value="1"/>
</dbReference>
<dbReference type="InterPro" id="IPR003597">
    <property type="entry name" value="Ig_C1-set"/>
</dbReference>
<keyword evidence="2" id="KW-0490">MHC I</keyword>
<dbReference type="InterPro" id="IPR001039">
    <property type="entry name" value="MHC_I_a_a1/a2"/>
</dbReference>
<dbReference type="InterPro" id="IPR036640">
    <property type="entry name" value="ABC1_TM_sf"/>
</dbReference>
<evidence type="ECO:0000256" key="10">
    <source>
        <dbReference type="RuleBase" id="RU004439"/>
    </source>
</evidence>
<evidence type="ECO:0000256" key="2">
    <source>
        <dbReference type="ARBA" id="ARBA00022451"/>
    </source>
</evidence>
<dbReference type="Gene3D" id="3.30.500.10">
    <property type="entry name" value="MHC class I-like antigen recognition-like"/>
    <property type="match status" value="1"/>
</dbReference>
<evidence type="ECO:0000256" key="6">
    <source>
        <dbReference type="ARBA" id="ARBA00022989"/>
    </source>
</evidence>
<keyword evidence="8" id="KW-1015">Disulfide bond</keyword>